<gene>
    <name evidence="2" type="ORF">Tci_887022</name>
</gene>
<dbReference type="AlphaFoldDB" id="A0A699TZ42"/>
<organism evidence="2">
    <name type="scientific">Tanacetum cinerariifolium</name>
    <name type="common">Dalmatian daisy</name>
    <name type="synonym">Chrysanthemum cinerariifolium</name>
    <dbReference type="NCBI Taxonomy" id="118510"/>
    <lineage>
        <taxon>Eukaryota</taxon>
        <taxon>Viridiplantae</taxon>
        <taxon>Streptophyta</taxon>
        <taxon>Embryophyta</taxon>
        <taxon>Tracheophyta</taxon>
        <taxon>Spermatophyta</taxon>
        <taxon>Magnoliopsida</taxon>
        <taxon>eudicotyledons</taxon>
        <taxon>Gunneridae</taxon>
        <taxon>Pentapetalae</taxon>
        <taxon>asterids</taxon>
        <taxon>campanulids</taxon>
        <taxon>Asterales</taxon>
        <taxon>Asteraceae</taxon>
        <taxon>Asteroideae</taxon>
        <taxon>Anthemideae</taxon>
        <taxon>Anthemidinae</taxon>
        <taxon>Tanacetum</taxon>
    </lineage>
</organism>
<sequence>STATLPGSSPISQAFCRWPMARCSSRLRPKVMSKGPSCSAARASTTSCGARAAGPAPTTRWPTPWATRPSAPSSGWVKSWPKTPKWATDKWYIAYHRHPLGDKDGNHRVVCLEEMHFDTKGLIEPVILTTKGVAAQPLKR</sequence>
<dbReference type="EMBL" id="BKCJ011283762">
    <property type="protein sequence ID" value="GFD15053.1"/>
    <property type="molecule type" value="Genomic_DNA"/>
</dbReference>
<reference evidence="2" key="1">
    <citation type="journal article" date="2019" name="Sci. Rep.">
        <title>Draft genome of Tanacetum cinerariifolium, the natural source of mosquito coil.</title>
        <authorList>
            <person name="Yamashiro T."/>
            <person name="Shiraishi A."/>
            <person name="Satake H."/>
            <person name="Nakayama K."/>
        </authorList>
    </citation>
    <scope>NUCLEOTIDE SEQUENCE</scope>
</reference>
<proteinExistence type="predicted"/>
<feature type="region of interest" description="Disordered" evidence="1">
    <location>
        <begin position="32"/>
        <end position="80"/>
    </location>
</feature>
<protein>
    <submittedName>
        <fullName evidence="2">Uncharacterized protein</fullName>
    </submittedName>
</protein>
<name>A0A699TZ42_TANCI</name>
<dbReference type="Gene3D" id="2.115.10.20">
    <property type="entry name" value="Glycosyl hydrolase domain, family 43"/>
    <property type="match status" value="1"/>
</dbReference>
<comment type="caution">
    <text evidence="2">The sequence shown here is derived from an EMBL/GenBank/DDBJ whole genome shotgun (WGS) entry which is preliminary data.</text>
</comment>
<accession>A0A699TZ42</accession>
<evidence type="ECO:0000313" key="2">
    <source>
        <dbReference type="EMBL" id="GFD15053.1"/>
    </source>
</evidence>
<feature type="compositionally biased region" description="Low complexity" evidence="1">
    <location>
        <begin position="37"/>
        <end position="69"/>
    </location>
</feature>
<dbReference type="InterPro" id="IPR023296">
    <property type="entry name" value="Glyco_hydro_beta-prop_sf"/>
</dbReference>
<evidence type="ECO:0000256" key="1">
    <source>
        <dbReference type="SAM" id="MobiDB-lite"/>
    </source>
</evidence>
<feature type="non-terminal residue" evidence="2">
    <location>
        <position position="1"/>
    </location>
</feature>